<protein>
    <submittedName>
        <fullName evidence="3">Peptidase A24A prepilin type IV</fullName>
    </submittedName>
</protein>
<evidence type="ECO:0000313" key="3">
    <source>
        <dbReference type="EMBL" id="CDX20134.1"/>
    </source>
</evidence>
<keyword evidence="4" id="KW-1185">Reference proteome</keyword>
<organism evidence="3 4">
    <name type="scientific">Mesorhizobium plurifarium</name>
    <dbReference type="NCBI Taxonomy" id="69974"/>
    <lineage>
        <taxon>Bacteria</taxon>
        <taxon>Pseudomonadati</taxon>
        <taxon>Pseudomonadota</taxon>
        <taxon>Alphaproteobacteria</taxon>
        <taxon>Hyphomicrobiales</taxon>
        <taxon>Phyllobacteriaceae</taxon>
        <taxon>Mesorhizobium</taxon>
    </lineage>
</organism>
<evidence type="ECO:0000259" key="2">
    <source>
        <dbReference type="Pfam" id="PF01478"/>
    </source>
</evidence>
<accession>A0A090DTD6</accession>
<feature type="domain" description="Prepilin type IV endopeptidase peptidase" evidence="2">
    <location>
        <begin position="15"/>
        <end position="117"/>
    </location>
</feature>
<proteinExistence type="predicted"/>
<reference evidence="4" key="1">
    <citation type="submission" date="2014-08" db="EMBL/GenBank/DDBJ databases">
        <authorList>
            <person name="Moulin L."/>
        </authorList>
    </citation>
    <scope>NUCLEOTIDE SEQUENCE [LARGE SCALE GENOMIC DNA]</scope>
</reference>
<sequence>MSLLLVASLAFKSLAILLLARIAWTDFCTQRISNPAVMALLCLGLGALQFGALQAHSWLEMGISAFGGAALFLALFPFWLLRKVGAGDVKLMSVIPLLIGGSNLTVFSILLLAFAVATAALIKNPFLLPAGMFRHYVQHMDRKGVVPFGVPISAAAICAIALQMYHAVVVATSSGILEQLN</sequence>
<dbReference type="GO" id="GO:0016020">
    <property type="term" value="C:membrane"/>
    <property type="evidence" value="ECO:0007669"/>
    <property type="project" value="InterPro"/>
</dbReference>
<feature type="transmembrane region" description="Helical" evidence="1">
    <location>
        <begin position="65"/>
        <end position="82"/>
    </location>
</feature>
<evidence type="ECO:0000313" key="4">
    <source>
        <dbReference type="Proteomes" id="UP000045285"/>
    </source>
</evidence>
<gene>
    <name evidence="3" type="ORF">MPL3356_310008</name>
</gene>
<feature type="transmembrane region" description="Helical" evidence="1">
    <location>
        <begin position="144"/>
        <end position="165"/>
    </location>
</feature>
<dbReference type="AlphaFoldDB" id="A0A090DTD6"/>
<keyword evidence="1" id="KW-0812">Transmembrane</keyword>
<dbReference type="Gene3D" id="1.20.120.1220">
    <property type="match status" value="1"/>
</dbReference>
<dbReference type="Pfam" id="PF01478">
    <property type="entry name" value="Peptidase_A24"/>
    <property type="match status" value="1"/>
</dbReference>
<keyword evidence="1" id="KW-0472">Membrane</keyword>
<feature type="transmembrane region" description="Helical" evidence="1">
    <location>
        <begin position="35"/>
        <end position="53"/>
    </location>
</feature>
<dbReference type="GO" id="GO:0004190">
    <property type="term" value="F:aspartic-type endopeptidase activity"/>
    <property type="evidence" value="ECO:0007669"/>
    <property type="project" value="InterPro"/>
</dbReference>
<evidence type="ECO:0000256" key="1">
    <source>
        <dbReference type="SAM" id="Phobius"/>
    </source>
</evidence>
<name>A0A090DTD6_MESPL</name>
<dbReference type="EMBL" id="CCMZ01000025">
    <property type="protein sequence ID" value="CDX20134.1"/>
    <property type="molecule type" value="Genomic_DNA"/>
</dbReference>
<feature type="transmembrane region" description="Helical" evidence="1">
    <location>
        <begin position="94"/>
        <end position="123"/>
    </location>
</feature>
<dbReference type="Proteomes" id="UP000045285">
    <property type="component" value="Unassembled WGS sequence"/>
</dbReference>
<dbReference type="InterPro" id="IPR000045">
    <property type="entry name" value="Prepilin_IV_endopep_pep"/>
</dbReference>
<keyword evidence="1" id="KW-1133">Transmembrane helix</keyword>